<name>A0AAD6HUC5_9EURO</name>
<dbReference type="EMBL" id="JAQJAN010000002">
    <property type="protein sequence ID" value="KAJ5738148.1"/>
    <property type="molecule type" value="Genomic_DNA"/>
</dbReference>
<evidence type="ECO:0000313" key="3">
    <source>
        <dbReference type="Proteomes" id="UP001215712"/>
    </source>
</evidence>
<feature type="repeat" description="WD" evidence="1">
    <location>
        <begin position="144"/>
        <end position="185"/>
    </location>
</feature>
<feature type="repeat" description="WD" evidence="1">
    <location>
        <begin position="327"/>
        <end position="368"/>
    </location>
</feature>
<reference evidence="2" key="1">
    <citation type="journal article" date="2023" name="IMA Fungus">
        <title>Comparative genomic study of the Penicillium genus elucidates a diverse pangenome and 15 lateral gene transfer events.</title>
        <authorList>
            <person name="Petersen C."/>
            <person name="Sorensen T."/>
            <person name="Nielsen M.R."/>
            <person name="Sondergaard T.E."/>
            <person name="Sorensen J.L."/>
            <person name="Fitzpatrick D.A."/>
            <person name="Frisvad J.C."/>
            <person name="Nielsen K.L."/>
        </authorList>
    </citation>
    <scope>NUCLEOTIDE SEQUENCE</scope>
    <source>
        <strain evidence="2">IBT 17514</strain>
    </source>
</reference>
<dbReference type="PROSITE" id="PS50294">
    <property type="entry name" value="WD_REPEATS_REGION"/>
    <property type="match status" value="2"/>
</dbReference>
<dbReference type="PANTHER" id="PTHR19879:SF9">
    <property type="entry name" value="TRANSCRIPTION INITIATION FACTOR TFIID SUBUNIT 5"/>
    <property type="match status" value="1"/>
</dbReference>
<evidence type="ECO:0000256" key="1">
    <source>
        <dbReference type="PROSITE-ProRule" id="PRU00221"/>
    </source>
</evidence>
<comment type="caution">
    <text evidence="2">The sequence shown here is derived from an EMBL/GenBank/DDBJ whole genome shotgun (WGS) entry which is preliminary data.</text>
</comment>
<dbReference type="InterPro" id="IPR001680">
    <property type="entry name" value="WD40_rpt"/>
</dbReference>
<dbReference type="Proteomes" id="UP001215712">
    <property type="component" value="Unassembled WGS sequence"/>
</dbReference>
<sequence length="511" mass="57412">MATVDSEESWSPISQTLLYQNYEQKYKEIEDLAFSPDGNFVASSSVCVWDIMTGTLLRTFESLGYGETVSFSPSGDCVISISSRGDLRVWNIRSGLWEYEARAEEDYYSDVQRFYNNGTLAVMKLKFPRVRLVDIAAKKILLTFEPHSKDITDMAVSHDGKLLATSSLDQTVRLWSVKSGKLQKELRCDDGVHCVKFSVDSSQVVSISRGKNFKVWLTSSGSRLHTIDGNFSDGKFTSDGKLFITSTQRSDPAISDSPESIVIWDGKSYESLRTLPAPFEKLQVSQDGKFLTKIPHDPRIRLIMNPIPPVRSLEIWNISTGESHSTIHNDSSAIVKASFSMDGTLIGRACQDGTVRLWDIEAFTQEYATVETKLGITEVAVRLTYRPSDIAAIGFSQSETLLAVGFNHREHLWGYSDDEESSLIDQGHTHVEKSADSDDENWDCILSVPELTLDSHVQIWNLNIREKLPVINVRLKDICVVLLSANGAFVALLVSPFSREYRRIRELHNEK</sequence>
<dbReference type="AlphaFoldDB" id="A0AAD6HUC5"/>
<keyword evidence="1" id="KW-0853">WD repeat</keyword>
<proteinExistence type="predicted"/>
<dbReference type="SMART" id="SM00320">
    <property type="entry name" value="WD40"/>
    <property type="match status" value="5"/>
</dbReference>
<dbReference type="SUPFAM" id="SSF50998">
    <property type="entry name" value="Quinoprotein alcohol dehydrogenase-like"/>
    <property type="match status" value="1"/>
</dbReference>
<gene>
    <name evidence="2" type="ORF">N7493_001303</name>
</gene>
<dbReference type="PANTHER" id="PTHR19879">
    <property type="entry name" value="TRANSCRIPTION INITIATION FACTOR TFIID"/>
    <property type="match status" value="1"/>
</dbReference>
<dbReference type="PROSITE" id="PS50082">
    <property type="entry name" value="WD_REPEATS_2"/>
    <property type="match status" value="2"/>
</dbReference>
<evidence type="ECO:0008006" key="4">
    <source>
        <dbReference type="Google" id="ProtNLM"/>
    </source>
</evidence>
<evidence type="ECO:0000313" key="2">
    <source>
        <dbReference type="EMBL" id="KAJ5738148.1"/>
    </source>
</evidence>
<accession>A0AAD6HUC5</accession>
<dbReference type="InterPro" id="IPR011047">
    <property type="entry name" value="Quinoprotein_ADH-like_sf"/>
</dbReference>
<dbReference type="Pfam" id="PF00400">
    <property type="entry name" value="WD40"/>
    <property type="match status" value="4"/>
</dbReference>
<protein>
    <recommendedName>
        <fullName evidence="4">WD40 repeat-like protein</fullName>
    </recommendedName>
</protein>
<dbReference type="InterPro" id="IPR015943">
    <property type="entry name" value="WD40/YVTN_repeat-like_dom_sf"/>
</dbReference>
<dbReference type="Gene3D" id="2.130.10.10">
    <property type="entry name" value="YVTN repeat-like/Quinoprotein amine dehydrogenase"/>
    <property type="match status" value="3"/>
</dbReference>
<keyword evidence="3" id="KW-1185">Reference proteome</keyword>
<dbReference type="SUPFAM" id="SSF82171">
    <property type="entry name" value="DPP6 N-terminal domain-like"/>
    <property type="match status" value="1"/>
</dbReference>
<organism evidence="2 3">
    <name type="scientific">Penicillium malachiteum</name>
    <dbReference type="NCBI Taxonomy" id="1324776"/>
    <lineage>
        <taxon>Eukaryota</taxon>
        <taxon>Fungi</taxon>
        <taxon>Dikarya</taxon>
        <taxon>Ascomycota</taxon>
        <taxon>Pezizomycotina</taxon>
        <taxon>Eurotiomycetes</taxon>
        <taxon>Eurotiomycetidae</taxon>
        <taxon>Eurotiales</taxon>
        <taxon>Aspergillaceae</taxon>
        <taxon>Penicillium</taxon>
    </lineage>
</organism>
<reference evidence="2" key="2">
    <citation type="submission" date="2023-01" db="EMBL/GenBank/DDBJ databases">
        <authorList>
            <person name="Petersen C."/>
        </authorList>
    </citation>
    <scope>NUCLEOTIDE SEQUENCE</scope>
    <source>
        <strain evidence="2">IBT 17514</strain>
    </source>
</reference>